<evidence type="ECO:0000256" key="2">
    <source>
        <dbReference type="SAM" id="Phobius"/>
    </source>
</evidence>
<feature type="region of interest" description="Disordered" evidence="1">
    <location>
        <begin position="75"/>
        <end position="211"/>
    </location>
</feature>
<feature type="compositionally biased region" description="Polar residues" evidence="1">
    <location>
        <begin position="103"/>
        <end position="112"/>
    </location>
</feature>
<protein>
    <submittedName>
        <fullName evidence="3">Uncharacterized protein</fullName>
    </submittedName>
</protein>
<sequence>MSVVSPPRSRQSPASKPKKRRKGAMGYTREQWVIGVGGTICIHIWLILFLMFGKFTVEPMETVDRFKDFSIELEAPLEPEEEEQVYTQTNPDVPDNEPDDTNRFSARNQQAANEEKPEELDPENRPANESDDNIETEQVLSGTLYEPLPALPPSESPNEESQEPEEQSTPPQPPSPNQPLLAAVEDGGQTLKKEIPLFGSQEEAEDESGLAEHVYDKLEEAPTNITDYIEGEQDEGETEQTVEESPELVGAPRARPTLEAIQARDGVPTPRARPQLPRLPSGPTRDSRLGVSSVGRLAVDAKASKFGEYMERLIETVKLNWDDLVERSSAEERKSVVKIKFILNQHGIVEDIEILEGTTARAIGIYMCREAIQRGVPFGAWPEGLVDMFGTEEDITFSFHYY</sequence>
<dbReference type="RefSeq" id="WP_200357081.1">
    <property type="nucleotide sequence ID" value="NZ_JAENIL010000036.1"/>
</dbReference>
<gene>
    <name evidence="3" type="ORF">JIN87_18440</name>
</gene>
<feature type="region of interest" description="Disordered" evidence="1">
    <location>
        <begin position="232"/>
        <end position="290"/>
    </location>
</feature>
<evidence type="ECO:0000313" key="3">
    <source>
        <dbReference type="EMBL" id="MBK1878868.1"/>
    </source>
</evidence>
<dbReference type="AlphaFoldDB" id="A0A934S4I3"/>
<organism evidence="3 4">
    <name type="scientific">Pelagicoccus mobilis</name>
    <dbReference type="NCBI Taxonomy" id="415221"/>
    <lineage>
        <taxon>Bacteria</taxon>
        <taxon>Pseudomonadati</taxon>
        <taxon>Verrucomicrobiota</taxon>
        <taxon>Opitutia</taxon>
        <taxon>Puniceicoccales</taxon>
        <taxon>Pelagicoccaceae</taxon>
        <taxon>Pelagicoccus</taxon>
    </lineage>
</organism>
<feature type="compositionally biased region" description="Acidic residues" evidence="1">
    <location>
        <begin position="75"/>
        <end position="84"/>
    </location>
</feature>
<feature type="compositionally biased region" description="Acidic residues" evidence="1">
    <location>
        <begin position="157"/>
        <end position="166"/>
    </location>
</feature>
<name>A0A934S4I3_9BACT</name>
<dbReference type="Proteomes" id="UP000617628">
    <property type="component" value="Unassembled WGS sequence"/>
</dbReference>
<proteinExistence type="predicted"/>
<accession>A0A934S4I3</accession>
<feature type="compositionally biased region" description="Acidic residues" evidence="1">
    <location>
        <begin position="232"/>
        <end position="246"/>
    </location>
</feature>
<evidence type="ECO:0000256" key="1">
    <source>
        <dbReference type="SAM" id="MobiDB-lite"/>
    </source>
</evidence>
<keyword evidence="2" id="KW-0812">Transmembrane</keyword>
<feature type="compositionally biased region" description="Low complexity" evidence="1">
    <location>
        <begin position="1"/>
        <end position="15"/>
    </location>
</feature>
<feature type="transmembrane region" description="Helical" evidence="2">
    <location>
        <begin position="32"/>
        <end position="52"/>
    </location>
</feature>
<reference evidence="3" key="1">
    <citation type="submission" date="2021-01" db="EMBL/GenBank/DDBJ databases">
        <title>Modified the classification status of verrucomicrobia.</title>
        <authorList>
            <person name="Feng X."/>
        </authorList>
    </citation>
    <scope>NUCLEOTIDE SEQUENCE</scope>
    <source>
        <strain evidence="3">KCTC 13126</strain>
    </source>
</reference>
<keyword evidence="2" id="KW-0472">Membrane</keyword>
<keyword evidence="4" id="KW-1185">Reference proteome</keyword>
<evidence type="ECO:0000313" key="4">
    <source>
        <dbReference type="Proteomes" id="UP000617628"/>
    </source>
</evidence>
<dbReference type="EMBL" id="JAENIL010000036">
    <property type="protein sequence ID" value="MBK1878868.1"/>
    <property type="molecule type" value="Genomic_DNA"/>
</dbReference>
<feature type="region of interest" description="Disordered" evidence="1">
    <location>
        <begin position="1"/>
        <end position="24"/>
    </location>
</feature>
<comment type="caution">
    <text evidence="3">The sequence shown here is derived from an EMBL/GenBank/DDBJ whole genome shotgun (WGS) entry which is preliminary data.</text>
</comment>
<keyword evidence="2" id="KW-1133">Transmembrane helix</keyword>